<evidence type="ECO:0000256" key="1">
    <source>
        <dbReference type="SAM" id="MobiDB-lite"/>
    </source>
</evidence>
<dbReference type="GO" id="GO:0070086">
    <property type="term" value="P:ubiquitin-dependent endocytosis"/>
    <property type="evidence" value="ECO:0007669"/>
    <property type="project" value="TreeGrafter"/>
</dbReference>
<organism evidence="3 4">
    <name type="scientific">Passalora fulva</name>
    <name type="common">Tomato leaf mold</name>
    <name type="synonym">Cladosporium fulvum</name>
    <dbReference type="NCBI Taxonomy" id="5499"/>
    <lineage>
        <taxon>Eukaryota</taxon>
        <taxon>Fungi</taxon>
        <taxon>Dikarya</taxon>
        <taxon>Ascomycota</taxon>
        <taxon>Pezizomycotina</taxon>
        <taxon>Dothideomycetes</taxon>
        <taxon>Dothideomycetidae</taxon>
        <taxon>Mycosphaerellales</taxon>
        <taxon>Mycosphaerellaceae</taxon>
        <taxon>Fulvia</taxon>
    </lineage>
</organism>
<dbReference type="PANTHER" id="PTHR11188:SF166">
    <property type="entry name" value="ARRESTIN (OR S-ANTIGEN), N-TERMINAL DOMAIN PROTEIN (AFU_ORTHOLOGUE AFUA_7G02050)"/>
    <property type="match status" value="1"/>
</dbReference>
<dbReference type="SUPFAM" id="SSF81296">
    <property type="entry name" value="E set domains"/>
    <property type="match status" value="1"/>
</dbReference>
<dbReference type="OMA" id="NQPEFYT"/>
<dbReference type="KEGG" id="ffu:CLAFUR5_04510"/>
<dbReference type="CDD" id="cd22952">
    <property type="entry name" value="ART10-like"/>
    <property type="match status" value="1"/>
</dbReference>
<protein>
    <recommendedName>
        <fullName evidence="2">Arrestin-like N-terminal domain-containing protein</fullName>
    </recommendedName>
</protein>
<keyword evidence="4" id="KW-1185">Reference proteome</keyword>
<reference evidence="3" key="1">
    <citation type="submission" date="2021-12" db="EMBL/GenBank/DDBJ databases">
        <authorList>
            <person name="Zaccaron A."/>
            <person name="Stergiopoulos I."/>
        </authorList>
    </citation>
    <scope>NUCLEOTIDE SEQUENCE</scope>
    <source>
        <strain evidence="3">Race5_Kim</strain>
    </source>
</reference>
<dbReference type="Pfam" id="PF00339">
    <property type="entry name" value="Arrestin_N"/>
    <property type="match status" value="1"/>
</dbReference>
<reference evidence="3" key="2">
    <citation type="journal article" date="2022" name="Microb. Genom.">
        <title>A chromosome-scale genome assembly of the tomato pathogen Cladosporium fulvum reveals a compartmentalized genome architecture and the presence of a dispensable chromosome.</title>
        <authorList>
            <person name="Zaccaron A.Z."/>
            <person name="Chen L.H."/>
            <person name="Samaras A."/>
            <person name="Stergiopoulos I."/>
        </authorList>
    </citation>
    <scope>NUCLEOTIDE SEQUENCE</scope>
    <source>
        <strain evidence="3">Race5_Kim</strain>
    </source>
</reference>
<proteinExistence type="predicted"/>
<dbReference type="OrthoDB" id="3365616at2759"/>
<dbReference type="RefSeq" id="XP_047760863.1">
    <property type="nucleotide sequence ID" value="XM_047903658.1"/>
</dbReference>
<evidence type="ECO:0000313" key="3">
    <source>
        <dbReference type="EMBL" id="UJO16497.1"/>
    </source>
</evidence>
<dbReference type="InterPro" id="IPR011021">
    <property type="entry name" value="Arrestin-like_N"/>
</dbReference>
<dbReference type="GO" id="GO:0030674">
    <property type="term" value="F:protein-macromolecule adaptor activity"/>
    <property type="evidence" value="ECO:0007669"/>
    <property type="project" value="TreeGrafter"/>
</dbReference>
<dbReference type="InterPro" id="IPR014756">
    <property type="entry name" value="Ig_E-set"/>
</dbReference>
<dbReference type="InterPro" id="IPR050357">
    <property type="entry name" value="Arrestin_domain-protein"/>
</dbReference>
<gene>
    <name evidence="3" type="ORF">CLAFUR5_04510</name>
</gene>
<feature type="domain" description="Arrestin-like N-terminal" evidence="2">
    <location>
        <begin position="5"/>
        <end position="176"/>
    </location>
</feature>
<feature type="region of interest" description="Disordered" evidence="1">
    <location>
        <begin position="405"/>
        <end position="507"/>
    </location>
</feature>
<dbReference type="Gene3D" id="2.60.40.640">
    <property type="match status" value="1"/>
</dbReference>
<dbReference type="GeneID" id="71984388"/>
<sequence>MQASVILDQPGNVAYTNLDQISGRVIVRAARSSDVSNILVKLEGESRTRLMSPSGPHGERPKPQVEYHKILYRLDMVFPPGEVAESRSHTSGKASYTLPPGQHEYPFSFKLPFNNSCSLSSNQTPMVIGLEVAKPAQRHVKKTLPPTLNGFPGEAEIRYFIKCTVNRHSIFKENARAYAPFNFFPIEPPRAPSTGTEVYARQKHQFDAFPGDHAAKDRMKGIFGKKSSAPSSPTIGSPGQGPAISVDARLPAPAILTCNSDVPLRLILKKLNHHAGAVFLQSLQISLIGHTKIRAHNVFRTETNSWIIMSKSNMGIAVGSPNDPRDTGTVLDDRMWRGQSLPNTVAPGFETCNIDRFYQLDIRIGLSYAGDGTSKPQNIVLPLRLDTLVYSGIAPPPEVLARMAEAKQRKGETPMASELRTEGRLDSDFGANQIPPTPIEAEGSTAPLFPARTGVASAEEIAGDAPPSYEDAIASDLPPVVAPRPTYAPPPASEDPLLASDEKKGWH</sequence>
<dbReference type="GO" id="GO:0031625">
    <property type="term" value="F:ubiquitin protein ligase binding"/>
    <property type="evidence" value="ECO:0007669"/>
    <property type="project" value="TreeGrafter"/>
</dbReference>
<accession>A0A9Q8LFL4</accession>
<dbReference type="GO" id="GO:0005829">
    <property type="term" value="C:cytosol"/>
    <property type="evidence" value="ECO:0007669"/>
    <property type="project" value="TreeGrafter"/>
</dbReference>
<dbReference type="AlphaFoldDB" id="A0A9Q8LFL4"/>
<evidence type="ECO:0000259" key="2">
    <source>
        <dbReference type="Pfam" id="PF00339"/>
    </source>
</evidence>
<name>A0A9Q8LFL4_PASFU</name>
<evidence type="ECO:0000313" key="4">
    <source>
        <dbReference type="Proteomes" id="UP000756132"/>
    </source>
</evidence>
<dbReference type="Proteomes" id="UP000756132">
    <property type="component" value="Chromosome 4"/>
</dbReference>
<dbReference type="PANTHER" id="PTHR11188">
    <property type="entry name" value="ARRESTIN DOMAIN CONTAINING PROTEIN"/>
    <property type="match status" value="1"/>
</dbReference>
<dbReference type="EMBL" id="CP090166">
    <property type="protein sequence ID" value="UJO16497.1"/>
    <property type="molecule type" value="Genomic_DNA"/>
</dbReference>
<dbReference type="GO" id="GO:0005886">
    <property type="term" value="C:plasma membrane"/>
    <property type="evidence" value="ECO:0007669"/>
    <property type="project" value="TreeGrafter"/>
</dbReference>
<feature type="compositionally biased region" description="Pro residues" evidence="1">
    <location>
        <begin position="480"/>
        <end position="493"/>
    </location>
</feature>
<dbReference type="InterPro" id="IPR014752">
    <property type="entry name" value="Arrestin-like_C"/>
</dbReference>